<reference evidence="1 2" key="1">
    <citation type="journal article" date="2018" name="Sci. Rep.">
        <title>Genomic signatures of local adaptation to the degree of environmental predictability in rotifers.</title>
        <authorList>
            <person name="Franch-Gras L."/>
            <person name="Hahn C."/>
            <person name="Garcia-Roger E.M."/>
            <person name="Carmona M.J."/>
            <person name="Serra M."/>
            <person name="Gomez A."/>
        </authorList>
    </citation>
    <scope>NUCLEOTIDE SEQUENCE [LARGE SCALE GENOMIC DNA]</scope>
    <source>
        <strain evidence="1">HYR1</strain>
    </source>
</reference>
<keyword evidence="2" id="KW-1185">Reference proteome</keyword>
<accession>A0A3M7Q8J8</accession>
<proteinExistence type="predicted"/>
<name>A0A3M7Q8J8_BRAPC</name>
<protein>
    <submittedName>
        <fullName evidence="1">Uncharacterized protein</fullName>
    </submittedName>
</protein>
<dbReference type="AlphaFoldDB" id="A0A3M7Q8J8"/>
<organism evidence="1 2">
    <name type="scientific">Brachionus plicatilis</name>
    <name type="common">Marine rotifer</name>
    <name type="synonym">Brachionus muelleri</name>
    <dbReference type="NCBI Taxonomy" id="10195"/>
    <lineage>
        <taxon>Eukaryota</taxon>
        <taxon>Metazoa</taxon>
        <taxon>Spiralia</taxon>
        <taxon>Gnathifera</taxon>
        <taxon>Rotifera</taxon>
        <taxon>Eurotatoria</taxon>
        <taxon>Monogononta</taxon>
        <taxon>Pseudotrocha</taxon>
        <taxon>Ploima</taxon>
        <taxon>Brachionidae</taxon>
        <taxon>Brachionus</taxon>
    </lineage>
</organism>
<gene>
    <name evidence="1" type="ORF">BpHYR1_054264</name>
</gene>
<sequence>MIAVNLIYKTRSFILINYTKILNNYGPGSEIGSNELSGNIALVEDIEIDDSHKETFELKTLRVSTGFWASTGLERTELKENDHNCEWITKTLILN</sequence>
<evidence type="ECO:0000313" key="2">
    <source>
        <dbReference type="Proteomes" id="UP000276133"/>
    </source>
</evidence>
<dbReference type="Proteomes" id="UP000276133">
    <property type="component" value="Unassembled WGS sequence"/>
</dbReference>
<comment type="caution">
    <text evidence="1">The sequence shown here is derived from an EMBL/GenBank/DDBJ whole genome shotgun (WGS) entry which is preliminary data.</text>
</comment>
<evidence type="ECO:0000313" key="1">
    <source>
        <dbReference type="EMBL" id="RNA07268.1"/>
    </source>
</evidence>
<dbReference type="EMBL" id="REGN01007105">
    <property type="protein sequence ID" value="RNA07268.1"/>
    <property type="molecule type" value="Genomic_DNA"/>
</dbReference>